<dbReference type="Proteomes" id="UP000728032">
    <property type="component" value="Unassembled WGS sequence"/>
</dbReference>
<keyword evidence="3" id="KW-0479">Metal-binding</keyword>
<dbReference type="GO" id="GO:0005506">
    <property type="term" value="F:iron ion binding"/>
    <property type="evidence" value="ECO:0007669"/>
    <property type="project" value="InterPro"/>
</dbReference>
<gene>
    <name evidence="7" type="ORF">ONB1V03_LOCUS23233</name>
</gene>
<dbReference type="GO" id="GO:0008395">
    <property type="term" value="F:steroid hydroxylase activity"/>
    <property type="evidence" value="ECO:0007669"/>
    <property type="project" value="TreeGrafter"/>
</dbReference>
<dbReference type="GO" id="GO:0020037">
    <property type="term" value="F:heme binding"/>
    <property type="evidence" value="ECO:0007669"/>
    <property type="project" value="InterPro"/>
</dbReference>
<name>A0A7R9R1W3_9ACAR</name>
<keyword evidence="5" id="KW-0408">Iron</keyword>
<dbReference type="PANTHER" id="PTHR24302">
    <property type="entry name" value="CYTOCHROME P450 FAMILY 3"/>
    <property type="match status" value="1"/>
</dbReference>
<evidence type="ECO:0000256" key="5">
    <source>
        <dbReference type="ARBA" id="ARBA00023004"/>
    </source>
</evidence>
<keyword evidence="6" id="KW-0503">Monooxygenase</keyword>
<sequence>MSIKTTNKRLSDYEVLAQALMFLIAGYETTSTTLTACAYELALNPDIQQKLY</sequence>
<dbReference type="Gene3D" id="1.10.630.10">
    <property type="entry name" value="Cytochrome P450"/>
    <property type="match status" value="1"/>
</dbReference>
<dbReference type="EMBL" id="OC972181">
    <property type="protein sequence ID" value="CAD7667400.1"/>
    <property type="molecule type" value="Genomic_DNA"/>
</dbReference>
<keyword evidence="8" id="KW-1185">Reference proteome</keyword>
<comment type="similarity">
    <text evidence="1">Belongs to the cytochrome P450 family.</text>
</comment>
<dbReference type="PANTHER" id="PTHR24302:SF15">
    <property type="entry name" value="FATTY-ACID PEROXYGENASE"/>
    <property type="match status" value="1"/>
</dbReference>
<keyword evidence="4" id="KW-0560">Oxidoreductase</keyword>
<dbReference type="AlphaFoldDB" id="A0A7R9R1W3"/>
<evidence type="ECO:0000256" key="6">
    <source>
        <dbReference type="ARBA" id="ARBA00023033"/>
    </source>
</evidence>
<accession>A0A7R9R1W3</accession>
<reference evidence="7" key="1">
    <citation type="submission" date="2020-11" db="EMBL/GenBank/DDBJ databases">
        <authorList>
            <person name="Tran Van P."/>
        </authorList>
    </citation>
    <scope>NUCLEOTIDE SEQUENCE</scope>
</reference>
<dbReference type="Pfam" id="PF00067">
    <property type="entry name" value="p450"/>
    <property type="match status" value="1"/>
</dbReference>
<dbReference type="InterPro" id="IPR001128">
    <property type="entry name" value="Cyt_P450"/>
</dbReference>
<organism evidence="7">
    <name type="scientific">Oppiella nova</name>
    <dbReference type="NCBI Taxonomy" id="334625"/>
    <lineage>
        <taxon>Eukaryota</taxon>
        <taxon>Metazoa</taxon>
        <taxon>Ecdysozoa</taxon>
        <taxon>Arthropoda</taxon>
        <taxon>Chelicerata</taxon>
        <taxon>Arachnida</taxon>
        <taxon>Acari</taxon>
        <taxon>Acariformes</taxon>
        <taxon>Sarcoptiformes</taxon>
        <taxon>Oribatida</taxon>
        <taxon>Brachypylina</taxon>
        <taxon>Oppioidea</taxon>
        <taxon>Oppiidae</taxon>
        <taxon>Oppiella</taxon>
    </lineage>
</organism>
<evidence type="ECO:0008006" key="9">
    <source>
        <dbReference type="Google" id="ProtNLM"/>
    </source>
</evidence>
<dbReference type="SUPFAM" id="SSF48264">
    <property type="entry name" value="Cytochrome P450"/>
    <property type="match status" value="1"/>
</dbReference>
<dbReference type="InterPro" id="IPR050705">
    <property type="entry name" value="Cytochrome_P450_3A"/>
</dbReference>
<keyword evidence="2" id="KW-0349">Heme</keyword>
<evidence type="ECO:0000313" key="7">
    <source>
        <dbReference type="EMBL" id="CAD7667400.1"/>
    </source>
</evidence>
<proteinExistence type="inferred from homology"/>
<evidence type="ECO:0000256" key="4">
    <source>
        <dbReference type="ARBA" id="ARBA00023002"/>
    </source>
</evidence>
<evidence type="ECO:0000256" key="2">
    <source>
        <dbReference type="ARBA" id="ARBA00022617"/>
    </source>
</evidence>
<dbReference type="InterPro" id="IPR036396">
    <property type="entry name" value="Cyt_P450_sf"/>
</dbReference>
<dbReference type="OrthoDB" id="7779621at2759"/>
<evidence type="ECO:0000313" key="8">
    <source>
        <dbReference type="Proteomes" id="UP000728032"/>
    </source>
</evidence>
<evidence type="ECO:0000256" key="1">
    <source>
        <dbReference type="ARBA" id="ARBA00010617"/>
    </source>
</evidence>
<dbReference type="EMBL" id="CAJPVJ010057356">
    <property type="protein sequence ID" value="CAG2183813.1"/>
    <property type="molecule type" value="Genomic_DNA"/>
</dbReference>
<protein>
    <recommendedName>
        <fullName evidence="9">Cytochrome P450</fullName>
    </recommendedName>
</protein>
<dbReference type="GO" id="GO:0016705">
    <property type="term" value="F:oxidoreductase activity, acting on paired donors, with incorporation or reduction of molecular oxygen"/>
    <property type="evidence" value="ECO:0007669"/>
    <property type="project" value="InterPro"/>
</dbReference>
<evidence type="ECO:0000256" key="3">
    <source>
        <dbReference type="ARBA" id="ARBA00022723"/>
    </source>
</evidence>
<feature type="non-terminal residue" evidence="7">
    <location>
        <position position="52"/>
    </location>
</feature>